<evidence type="ECO:0000256" key="2">
    <source>
        <dbReference type="ARBA" id="ARBA00010718"/>
    </source>
</evidence>
<evidence type="ECO:0000313" key="12">
    <source>
        <dbReference type="EMBL" id="CAF1109745.1"/>
    </source>
</evidence>
<dbReference type="GO" id="GO:0008270">
    <property type="term" value="F:zinc ion binding"/>
    <property type="evidence" value="ECO:0007669"/>
    <property type="project" value="UniProtKB-UniRule"/>
</dbReference>
<evidence type="ECO:0000256" key="6">
    <source>
        <dbReference type="ARBA" id="ARBA00023239"/>
    </source>
</evidence>
<dbReference type="PANTHER" id="PTHR18952:SF265">
    <property type="entry name" value="CARBONIC ANHYDRASE"/>
    <property type="match status" value="1"/>
</dbReference>
<evidence type="ECO:0000256" key="5">
    <source>
        <dbReference type="ARBA" id="ARBA00022833"/>
    </source>
</evidence>
<evidence type="ECO:0000256" key="7">
    <source>
        <dbReference type="ARBA" id="ARBA00048348"/>
    </source>
</evidence>
<dbReference type="EMBL" id="CAJOBA010003411">
    <property type="protein sequence ID" value="CAF3680981.1"/>
    <property type="molecule type" value="Genomic_DNA"/>
</dbReference>
<dbReference type="SMART" id="SM01057">
    <property type="entry name" value="Carb_anhydrase"/>
    <property type="match status" value="1"/>
</dbReference>
<keyword evidence="9" id="KW-0472">Membrane</keyword>
<keyword evidence="4 8" id="KW-0479">Metal-binding</keyword>
<dbReference type="Proteomes" id="UP000682733">
    <property type="component" value="Unassembled WGS sequence"/>
</dbReference>
<evidence type="ECO:0000313" key="15">
    <source>
        <dbReference type="Proteomes" id="UP000663829"/>
    </source>
</evidence>
<dbReference type="PANTHER" id="PTHR18952">
    <property type="entry name" value="CARBONIC ANHYDRASE"/>
    <property type="match status" value="1"/>
</dbReference>
<dbReference type="OrthoDB" id="429145at2759"/>
<evidence type="ECO:0000256" key="3">
    <source>
        <dbReference type="ARBA" id="ARBA00012925"/>
    </source>
</evidence>
<evidence type="ECO:0000259" key="10">
    <source>
        <dbReference type="PROSITE" id="PS51144"/>
    </source>
</evidence>
<dbReference type="Gene3D" id="3.10.200.10">
    <property type="entry name" value="Alpha carbonic anhydrase"/>
    <property type="match status" value="1"/>
</dbReference>
<dbReference type="InterPro" id="IPR036398">
    <property type="entry name" value="CA_dom_sf"/>
</dbReference>
<feature type="transmembrane region" description="Helical" evidence="9">
    <location>
        <begin position="20"/>
        <end position="39"/>
    </location>
</feature>
<dbReference type="AlphaFoldDB" id="A0A814PS17"/>
<dbReference type="GO" id="GO:0004089">
    <property type="term" value="F:carbonate dehydratase activity"/>
    <property type="evidence" value="ECO:0007669"/>
    <property type="project" value="UniProtKB-UniRule"/>
</dbReference>
<dbReference type="InterPro" id="IPR018338">
    <property type="entry name" value="Carbonic_anhydrase_a-class_CS"/>
</dbReference>
<keyword evidence="6 8" id="KW-0456">Lyase</keyword>
<reference evidence="12" key="1">
    <citation type="submission" date="2021-02" db="EMBL/GenBank/DDBJ databases">
        <authorList>
            <person name="Nowell W R."/>
        </authorList>
    </citation>
    <scope>NUCLEOTIDE SEQUENCE</scope>
</reference>
<name>A0A814PS17_9BILA</name>
<feature type="domain" description="Alpha-carbonic anhydrase" evidence="10">
    <location>
        <begin position="43"/>
        <end position="286"/>
    </location>
</feature>
<keyword evidence="9" id="KW-1133">Transmembrane helix</keyword>
<comment type="function">
    <text evidence="1 8">Reversible hydration of carbon dioxide.</text>
</comment>
<dbReference type="InterPro" id="IPR023561">
    <property type="entry name" value="Carbonic_anhydrase_a-class"/>
</dbReference>
<organism evidence="12 15">
    <name type="scientific">Didymodactylos carnosus</name>
    <dbReference type="NCBI Taxonomy" id="1234261"/>
    <lineage>
        <taxon>Eukaryota</taxon>
        <taxon>Metazoa</taxon>
        <taxon>Spiralia</taxon>
        <taxon>Gnathifera</taxon>
        <taxon>Rotifera</taxon>
        <taxon>Eurotatoria</taxon>
        <taxon>Bdelloidea</taxon>
        <taxon>Philodinida</taxon>
        <taxon>Philodinidae</taxon>
        <taxon>Didymodactylos</taxon>
    </lineage>
</organism>
<feature type="transmembrane region" description="Helical" evidence="9">
    <location>
        <begin position="313"/>
        <end position="332"/>
    </location>
</feature>
<comment type="caution">
    <text evidence="12">The sequence shown here is derived from an EMBL/GenBank/DDBJ whole genome shotgun (WGS) entry which is preliminary data.</text>
</comment>
<gene>
    <name evidence="12" type="ORF">GPM918_LOCUS19172</name>
    <name evidence="11" type="ORF">OVA965_LOCUS9579</name>
    <name evidence="14" type="ORF">SRO942_LOCUS19171</name>
    <name evidence="13" type="ORF">TMI583_LOCUS9574</name>
</gene>
<dbReference type="Proteomes" id="UP000681722">
    <property type="component" value="Unassembled WGS sequence"/>
</dbReference>
<keyword evidence="15" id="KW-1185">Reference proteome</keyword>
<accession>A0A814PS17</accession>
<dbReference type="Pfam" id="PF00194">
    <property type="entry name" value="Carb_anhydrase"/>
    <property type="match status" value="1"/>
</dbReference>
<evidence type="ECO:0000256" key="9">
    <source>
        <dbReference type="SAM" id="Phobius"/>
    </source>
</evidence>
<dbReference type="Proteomes" id="UP000677228">
    <property type="component" value="Unassembled WGS sequence"/>
</dbReference>
<dbReference type="InterPro" id="IPR001148">
    <property type="entry name" value="CA_dom"/>
</dbReference>
<dbReference type="PROSITE" id="PS00162">
    <property type="entry name" value="ALPHA_CA_1"/>
    <property type="match status" value="1"/>
</dbReference>
<keyword evidence="5 8" id="KW-0862">Zinc</keyword>
<proteinExistence type="inferred from homology"/>
<dbReference type="CDD" id="cd00326">
    <property type="entry name" value="alpha_CA"/>
    <property type="match status" value="1"/>
</dbReference>
<protein>
    <recommendedName>
        <fullName evidence="3 8">Carbonic anhydrase</fullName>
        <ecNumber evidence="3 8">4.2.1.1</ecNumber>
    </recommendedName>
</protein>
<comment type="catalytic activity">
    <reaction evidence="7 8">
        <text>hydrogencarbonate + H(+) = CO2 + H2O</text>
        <dbReference type="Rhea" id="RHEA:10748"/>
        <dbReference type="ChEBI" id="CHEBI:15377"/>
        <dbReference type="ChEBI" id="CHEBI:15378"/>
        <dbReference type="ChEBI" id="CHEBI:16526"/>
        <dbReference type="ChEBI" id="CHEBI:17544"/>
        <dbReference type="EC" id="4.2.1.1"/>
    </reaction>
</comment>
<comment type="cofactor">
    <cofactor evidence="8">
        <name>Zn(2+)</name>
        <dbReference type="ChEBI" id="CHEBI:29105"/>
    </cofactor>
</comment>
<dbReference type="EC" id="4.2.1.1" evidence="3 8"/>
<dbReference type="SUPFAM" id="SSF51069">
    <property type="entry name" value="Carbonic anhydrase"/>
    <property type="match status" value="1"/>
</dbReference>
<evidence type="ECO:0000313" key="11">
    <source>
        <dbReference type="EMBL" id="CAF0900119.1"/>
    </source>
</evidence>
<evidence type="ECO:0000313" key="13">
    <source>
        <dbReference type="EMBL" id="CAF3680981.1"/>
    </source>
</evidence>
<comment type="similarity">
    <text evidence="2 8">Belongs to the alpha-carbonic anhydrase family.</text>
</comment>
<dbReference type="EMBL" id="CAJOBC010005736">
    <property type="protein sequence ID" value="CAF3874259.1"/>
    <property type="molecule type" value="Genomic_DNA"/>
</dbReference>
<dbReference type="EMBL" id="CAJNOK010003411">
    <property type="protein sequence ID" value="CAF0900119.1"/>
    <property type="molecule type" value="Genomic_DNA"/>
</dbReference>
<evidence type="ECO:0000313" key="14">
    <source>
        <dbReference type="EMBL" id="CAF3874259.1"/>
    </source>
</evidence>
<dbReference type="Proteomes" id="UP000663829">
    <property type="component" value="Unassembled WGS sequence"/>
</dbReference>
<dbReference type="GO" id="GO:0005886">
    <property type="term" value="C:plasma membrane"/>
    <property type="evidence" value="ECO:0007669"/>
    <property type="project" value="TreeGrafter"/>
</dbReference>
<sequence>MVPVHISISNKRIDFLDNNSYTFAMNIIHLLILPCIVYGSTDTTWDYGALGPDMWAEAYPLCGNGMNQSPINIVTSCTVYKQFQEFNFSVGYNELLNFSLTNNGHTIIAEYGNGSVSKLLVSGGNLDEGMFELQNFHLHWGLNPRQGSEHTIDEKKYSGEAHFVHLNHVTSQIAVLGFLVEGVEHLENSAWTKYIDVASALKTTGNTTMFTANLTSLMNNRSNSDNFFRYNGSLTTPPCTEGIIWTVFKTPIQIRNSDLEMLRANLFAQDFREPQPKNMRTVYRSVFQQESSSRAQDYCCNTRKKRSLFSGAVLSYSSIKYYWAIIIFTYWFNGLF</sequence>
<dbReference type="EMBL" id="CAJNOQ010005735">
    <property type="protein sequence ID" value="CAF1109745.1"/>
    <property type="molecule type" value="Genomic_DNA"/>
</dbReference>
<evidence type="ECO:0000256" key="1">
    <source>
        <dbReference type="ARBA" id="ARBA00002904"/>
    </source>
</evidence>
<dbReference type="PROSITE" id="PS51144">
    <property type="entry name" value="ALPHA_CA_2"/>
    <property type="match status" value="1"/>
</dbReference>
<keyword evidence="9" id="KW-0812">Transmembrane</keyword>
<evidence type="ECO:0000256" key="4">
    <source>
        <dbReference type="ARBA" id="ARBA00022723"/>
    </source>
</evidence>
<evidence type="ECO:0000256" key="8">
    <source>
        <dbReference type="RuleBase" id="RU367011"/>
    </source>
</evidence>